<dbReference type="SUPFAM" id="SSF51182">
    <property type="entry name" value="RmlC-like cupins"/>
    <property type="match status" value="1"/>
</dbReference>
<dbReference type="EMBL" id="FRCF01000004">
    <property type="protein sequence ID" value="SHM03451.1"/>
    <property type="molecule type" value="Genomic_DNA"/>
</dbReference>
<evidence type="ECO:0000259" key="1">
    <source>
        <dbReference type="Pfam" id="PF07883"/>
    </source>
</evidence>
<evidence type="ECO:0000313" key="2">
    <source>
        <dbReference type="EMBL" id="SHM03451.1"/>
    </source>
</evidence>
<feature type="domain" description="Cupin type-2" evidence="1">
    <location>
        <begin position="32"/>
        <end position="93"/>
    </location>
</feature>
<dbReference type="Gene3D" id="2.60.120.10">
    <property type="entry name" value="Jelly Rolls"/>
    <property type="match status" value="1"/>
</dbReference>
<dbReference type="InterPro" id="IPR011051">
    <property type="entry name" value="RmlC_Cupin_sf"/>
</dbReference>
<dbReference type="InterPro" id="IPR014710">
    <property type="entry name" value="RmlC-like_jellyroll"/>
</dbReference>
<dbReference type="AlphaFoldDB" id="A0A1M7FH95"/>
<sequence length="105" mass="11669">MEKSTIGPAQTFSEERFTKMDIFKSRNSSMFMLNFNPGQAMKPHGHPGKELYLHVLEGHGALTIDDRIVEVSAGGVVHLEADETIGFKNGDDRTSIYVTMNRLNG</sequence>
<keyword evidence="3" id="KW-1185">Reference proteome</keyword>
<reference evidence="2 3" key="1">
    <citation type="submission" date="2016-11" db="EMBL/GenBank/DDBJ databases">
        <authorList>
            <person name="Jaros S."/>
            <person name="Januszkiewicz K."/>
            <person name="Wedrychowicz H."/>
        </authorList>
    </citation>
    <scope>NUCLEOTIDE SEQUENCE [LARGE SCALE GENOMIC DNA]</scope>
    <source>
        <strain evidence="2 3">DSM 16010</strain>
    </source>
</reference>
<gene>
    <name evidence="2" type="ORF">SAMN02745189_01453</name>
</gene>
<protein>
    <submittedName>
        <fullName evidence="2">Cupin domain protein</fullName>
    </submittedName>
</protein>
<organism evidence="2 3">
    <name type="scientific">Lacicoccus alkaliphilus DSM 16010</name>
    <dbReference type="NCBI Taxonomy" id="1123231"/>
    <lineage>
        <taxon>Bacteria</taxon>
        <taxon>Bacillati</taxon>
        <taxon>Bacillota</taxon>
        <taxon>Bacilli</taxon>
        <taxon>Bacillales</taxon>
        <taxon>Salinicoccaceae</taxon>
        <taxon>Lacicoccus</taxon>
    </lineage>
</organism>
<name>A0A1M7FH95_9BACL</name>
<dbReference type="InterPro" id="IPR013096">
    <property type="entry name" value="Cupin_2"/>
</dbReference>
<dbReference type="Proteomes" id="UP000184206">
    <property type="component" value="Unassembled WGS sequence"/>
</dbReference>
<evidence type="ECO:0000313" key="3">
    <source>
        <dbReference type="Proteomes" id="UP000184206"/>
    </source>
</evidence>
<accession>A0A1M7FH95</accession>
<dbReference type="RefSeq" id="WP_072709811.1">
    <property type="nucleotide sequence ID" value="NZ_FRCF01000004.1"/>
</dbReference>
<proteinExistence type="predicted"/>
<dbReference type="STRING" id="1123231.SAMN02745189_01453"/>
<dbReference type="Pfam" id="PF07883">
    <property type="entry name" value="Cupin_2"/>
    <property type="match status" value="1"/>
</dbReference>